<accession>A0A833HPH7</accession>
<name>A0A833HPH7_9FIRM</name>
<dbReference type="GO" id="GO:0005524">
    <property type="term" value="F:ATP binding"/>
    <property type="evidence" value="ECO:0007669"/>
    <property type="project" value="UniProtKB-KW"/>
</dbReference>
<evidence type="ECO:0000256" key="10">
    <source>
        <dbReference type="ARBA" id="ARBA00022833"/>
    </source>
</evidence>
<keyword evidence="8" id="KW-0479">Metal-binding</keyword>
<dbReference type="SUPFAM" id="SSF50447">
    <property type="entry name" value="Translation proteins"/>
    <property type="match status" value="1"/>
</dbReference>
<dbReference type="InterPro" id="IPR051335">
    <property type="entry name" value="Alanyl-tRNA_Editing_Enzymes"/>
</dbReference>
<evidence type="ECO:0000256" key="13">
    <source>
        <dbReference type="ARBA" id="ARBA00022917"/>
    </source>
</evidence>
<dbReference type="RefSeq" id="WP_151865532.1">
    <property type="nucleotide sequence ID" value="NZ_WBZB01000016.1"/>
</dbReference>
<keyword evidence="11" id="KW-0067">ATP-binding</keyword>
<dbReference type="InterPro" id="IPR003156">
    <property type="entry name" value="DHHA1_dom"/>
</dbReference>
<dbReference type="InterPro" id="IPR009000">
    <property type="entry name" value="Transl_B-barrel_sf"/>
</dbReference>
<dbReference type="GO" id="GO:0006419">
    <property type="term" value="P:alanyl-tRNA aminoacylation"/>
    <property type="evidence" value="ECO:0007669"/>
    <property type="project" value="InterPro"/>
</dbReference>
<keyword evidence="12" id="KW-0694">RNA-binding</keyword>
<dbReference type="EMBL" id="WBZB01000016">
    <property type="protein sequence ID" value="KAB3530720.1"/>
    <property type="molecule type" value="Genomic_DNA"/>
</dbReference>
<evidence type="ECO:0000256" key="7">
    <source>
        <dbReference type="ARBA" id="ARBA00022598"/>
    </source>
</evidence>
<sequence length="403" mass="45710">MTKKLFWEDPYLSTFTSSVISVEENENWPGKFLVVLDETGFYPEGGGQPWDEGNIGDGYVSYVFIKDGVIYHVVDQDPGKGAIQKCRIDWDRRFDFMQQHLGQHILSSVFEKHHNAETVGFHLGTETVTIDLTMDSISDEELQKVELEANNQIYKNLKVQSLFPSVEGLKELPLRKQPTTDEDIRIIEIKDYDYSPCGGTHPAYTGEVGMVKVRKWEKVRGNIRIEFACGLRALKDFIWKNQQINSISALLSLKDVEAYEGTERIYRELRDLNKKYNQQSRLLLEYQVKEYHREAEEYQGISLVSLVFEDKDMKQLQTLAAALNQYPNTVALLAAKGDKAQVVFTRSKDLSLDISKLFKEVIGLIDGKGGGNPITAQGGGDNVANLQGLMDAAVIKLKHEYVK</sequence>
<dbReference type="SUPFAM" id="SSF55186">
    <property type="entry name" value="ThrRS/AlaRS common domain"/>
    <property type="match status" value="1"/>
</dbReference>
<evidence type="ECO:0000313" key="18">
    <source>
        <dbReference type="EMBL" id="KAB3530720.1"/>
    </source>
</evidence>
<dbReference type="Pfam" id="PF07973">
    <property type="entry name" value="tRNA_SAD"/>
    <property type="match status" value="1"/>
</dbReference>
<evidence type="ECO:0000259" key="17">
    <source>
        <dbReference type="PROSITE" id="PS50860"/>
    </source>
</evidence>
<keyword evidence="14" id="KW-0030">Aminoacyl-tRNA synthetase</keyword>
<evidence type="ECO:0000256" key="16">
    <source>
        <dbReference type="SAM" id="Coils"/>
    </source>
</evidence>
<dbReference type="Proteomes" id="UP000465601">
    <property type="component" value="Unassembled WGS sequence"/>
</dbReference>
<feature type="coiled-coil region" evidence="16">
    <location>
        <begin position="259"/>
        <end position="289"/>
    </location>
</feature>
<dbReference type="PROSITE" id="PS50860">
    <property type="entry name" value="AA_TRNA_LIGASE_II_ALA"/>
    <property type="match status" value="1"/>
</dbReference>
<dbReference type="GO" id="GO:0002161">
    <property type="term" value="F:aminoacyl-tRNA deacylase activity"/>
    <property type="evidence" value="ECO:0007669"/>
    <property type="project" value="UniProtKB-ARBA"/>
</dbReference>
<evidence type="ECO:0000256" key="5">
    <source>
        <dbReference type="ARBA" id="ARBA00017959"/>
    </source>
</evidence>
<dbReference type="InterPro" id="IPR018163">
    <property type="entry name" value="Thr/Ala-tRNA-synth_IIc_edit"/>
</dbReference>
<evidence type="ECO:0000256" key="1">
    <source>
        <dbReference type="ARBA" id="ARBA00001947"/>
    </source>
</evidence>
<evidence type="ECO:0000256" key="11">
    <source>
        <dbReference type="ARBA" id="ARBA00022840"/>
    </source>
</evidence>
<evidence type="ECO:0000256" key="14">
    <source>
        <dbReference type="ARBA" id="ARBA00023146"/>
    </source>
</evidence>
<keyword evidence="7" id="KW-0436">Ligase</keyword>
<comment type="subcellular location">
    <subcellularLocation>
        <location evidence="2">Cytoplasm</location>
    </subcellularLocation>
</comment>
<dbReference type="Pfam" id="PF02272">
    <property type="entry name" value="DHHA1"/>
    <property type="match status" value="1"/>
</dbReference>
<dbReference type="AlphaFoldDB" id="A0A833HPH7"/>
<dbReference type="EC" id="6.1.1.7" evidence="4"/>
<dbReference type="GO" id="GO:0046872">
    <property type="term" value="F:metal ion binding"/>
    <property type="evidence" value="ECO:0007669"/>
    <property type="project" value="UniProtKB-KW"/>
</dbReference>
<dbReference type="GO" id="GO:0000049">
    <property type="term" value="F:tRNA binding"/>
    <property type="evidence" value="ECO:0007669"/>
    <property type="project" value="UniProtKB-KW"/>
</dbReference>
<evidence type="ECO:0000313" key="19">
    <source>
        <dbReference type="Proteomes" id="UP000465601"/>
    </source>
</evidence>
<evidence type="ECO:0000256" key="15">
    <source>
        <dbReference type="ARBA" id="ARBA00032577"/>
    </source>
</evidence>
<evidence type="ECO:0000256" key="9">
    <source>
        <dbReference type="ARBA" id="ARBA00022741"/>
    </source>
</evidence>
<feature type="domain" description="Alanyl-transfer RNA synthetases family profile" evidence="17">
    <location>
        <begin position="1"/>
        <end position="224"/>
    </location>
</feature>
<evidence type="ECO:0000256" key="12">
    <source>
        <dbReference type="ARBA" id="ARBA00022884"/>
    </source>
</evidence>
<dbReference type="Gene3D" id="3.10.310.40">
    <property type="match status" value="1"/>
</dbReference>
<evidence type="ECO:0000256" key="2">
    <source>
        <dbReference type="ARBA" id="ARBA00004496"/>
    </source>
</evidence>
<dbReference type="PANTHER" id="PTHR43462:SF1">
    <property type="entry name" value="ALANYL-TRNA EDITING PROTEIN AARSD1"/>
    <property type="match status" value="1"/>
</dbReference>
<keyword evidence="16" id="KW-0175">Coiled coil</keyword>
<evidence type="ECO:0000256" key="4">
    <source>
        <dbReference type="ARBA" id="ARBA00013168"/>
    </source>
</evidence>
<comment type="similarity">
    <text evidence="3">Belongs to the class-II aminoacyl-tRNA synthetase family.</text>
</comment>
<dbReference type="FunFam" id="3.10.310.40:FF:000001">
    <property type="entry name" value="Alanine--tRNA ligase"/>
    <property type="match status" value="1"/>
</dbReference>
<dbReference type="Gene3D" id="2.40.30.130">
    <property type="match status" value="1"/>
</dbReference>
<gene>
    <name evidence="18" type="ORF">F8153_06320</name>
</gene>
<comment type="caution">
    <text evidence="18">The sequence shown here is derived from an EMBL/GenBank/DDBJ whole genome shotgun (WGS) entry which is preliminary data.</text>
</comment>
<evidence type="ECO:0000256" key="3">
    <source>
        <dbReference type="ARBA" id="ARBA00008226"/>
    </source>
</evidence>
<protein>
    <recommendedName>
        <fullName evidence="5">Alanine--tRNA ligase</fullName>
        <ecNumber evidence="4">6.1.1.7</ecNumber>
    </recommendedName>
    <alternativeName>
        <fullName evidence="15">Alanyl-tRNA synthetase</fullName>
    </alternativeName>
</protein>
<proteinExistence type="inferred from homology"/>
<dbReference type="Gene3D" id="3.30.980.10">
    <property type="entry name" value="Threonyl-trna Synthetase, Chain A, domain 2"/>
    <property type="match status" value="1"/>
</dbReference>
<dbReference type="GO" id="GO:0005737">
    <property type="term" value="C:cytoplasm"/>
    <property type="evidence" value="ECO:0007669"/>
    <property type="project" value="UniProtKB-SubCell"/>
</dbReference>
<keyword evidence="9" id="KW-0547">Nucleotide-binding</keyword>
<dbReference type="PANTHER" id="PTHR43462">
    <property type="entry name" value="ALANYL-TRNA EDITING PROTEIN"/>
    <property type="match status" value="1"/>
</dbReference>
<evidence type="ECO:0000256" key="6">
    <source>
        <dbReference type="ARBA" id="ARBA00022555"/>
    </source>
</evidence>
<organism evidence="18 19">
    <name type="scientific">Alkaliphilus serpentinus</name>
    <dbReference type="NCBI Taxonomy" id="1482731"/>
    <lineage>
        <taxon>Bacteria</taxon>
        <taxon>Bacillati</taxon>
        <taxon>Bacillota</taxon>
        <taxon>Clostridia</taxon>
        <taxon>Peptostreptococcales</taxon>
        <taxon>Natronincolaceae</taxon>
        <taxon>Alkaliphilus</taxon>
    </lineage>
</organism>
<comment type="cofactor">
    <cofactor evidence="1">
        <name>Zn(2+)</name>
        <dbReference type="ChEBI" id="CHEBI:29105"/>
    </cofactor>
</comment>
<dbReference type="OrthoDB" id="9812949at2"/>
<dbReference type="GO" id="GO:0004813">
    <property type="term" value="F:alanine-tRNA ligase activity"/>
    <property type="evidence" value="ECO:0007669"/>
    <property type="project" value="UniProtKB-EC"/>
</dbReference>
<evidence type="ECO:0000256" key="8">
    <source>
        <dbReference type="ARBA" id="ARBA00022723"/>
    </source>
</evidence>
<dbReference type="InterPro" id="IPR018165">
    <property type="entry name" value="Ala-tRNA-synth_IIc_core"/>
</dbReference>
<reference evidence="18 19" key="1">
    <citation type="submission" date="2019-10" db="EMBL/GenBank/DDBJ databases">
        <title>Alkaliphilus serpentinus sp. nov. and Alkaliphilus pronyensis sp. nov., two novel anaerobic alkaliphilic species isolated from the serpentinized-hosted hydrothermal field of the Prony Bay (New Caledonia).</title>
        <authorList>
            <person name="Postec A."/>
        </authorList>
    </citation>
    <scope>NUCLEOTIDE SEQUENCE [LARGE SCALE GENOMIC DNA]</scope>
    <source>
        <strain evidence="18 19">LacT</strain>
    </source>
</reference>
<keyword evidence="6" id="KW-0820">tRNA-binding</keyword>
<keyword evidence="18" id="KW-0378">Hydrolase</keyword>
<keyword evidence="19" id="KW-1185">Reference proteome</keyword>
<keyword evidence="13" id="KW-0648">Protein biosynthesis</keyword>
<keyword evidence="10" id="KW-0862">Zinc</keyword>
<dbReference type="InterPro" id="IPR012947">
    <property type="entry name" value="tRNA_SAD"/>
</dbReference>
<dbReference type="SMART" id="SM00863">
    <property type="entry name" value="tRNA_SAD"/>
    <property type="match status" value="1"/>
</dbReference>